<dbReference type="OrthoDB" id="9811597at2"/>
<dbReference type="Pfam" id="PF04014">
    <property type="entry name" value="MazE_antitoxin"/>
    <property type="match status" value="1"/>
</dbReference>
<dbReference type="RefSeq" id="WP_104388086.1">
    <property type="nucleotide sequence ID" value="NZ_PGEM01000082.1"/>
</dbReference>
<comment type="caution">
    <text evidence="2">The sequence shown here is derived from an EMBL/GenBank/DDBJ whole genome shotgun (WGS) entry which is preliminary data.</text>
</comment>
<proteinExistence type="predicted"/>
<evidence type="ECO:0000259" key="1">
    <source>
        <dbReference type="SMART" id="SM00966"/>
    </source>
</evidence>
<evidence type="ECO:0000313" key="3">
    <source>
        <dbReference type="Proteomes" id="UP000239589"/>
    </source>
</evidence>
<evidence type="ECO:0000313" key="2">
    <source>
        <dbReference type="EMBL" id="PPJ63059.1"/>
    </source>
</evidence>
<dbReference type="SMART" id="SM00966">
    <property type="entry name" value="SpoVT_AbrB"/>
    <property type="match status" value="1"/>
</dbReference>
<dbReference type="NCBIfam" id="TIGR01439">
    <property type="entry name" value="lp_hng_hel_AbrB"/>
    <property type="match status" value="1"/>
</dbReference>
<protein>
    <submittedName>
        <fullName evidence="2">AbrB family transcriptional regulator</fullName>
    </submittedName>
</protein>
<dbReference type="Gene3D" id="2.10.260.10">
    <property type="match status" value="1"/>
</dbReference>
<dbReference type="AlphaFoldDB" id="A0A2S6CTK5"/>
<dbReference type="InterPro" id="IPR037914">
    <property type="entry name" value="SpoVT-AbrB_sf"/>
</dbReference>
<dbReference type="Proteomes" id="UP000239589">
    <property type="component" value="Unassembled WGS sequence"/>
</dbReference>
<feature type="domain" description="SpoVT-AbrB" evidence="1">
    <location>
        <begin position="4"/>
        <end position="50"/>
    </location>
</feature>
<dbReference type="GO" id="GO:0003677">
    <property type="term" value="F:DNA binding"/>
    <property type="evidence" value="ECO:0007669"/>
    <property type="project" value="InterPro"/>
</dbReference>
<dbReference type="SUPFAM" id="SSF89447">
    <property type="entry name" value="AbrB/MazE/MraZ-like"/>
    <property type="match status" value="1"/>
</dbReference>
<name>A0A2S6CTK5_9CYAN</name>
<dbReference type="InterPro" id="IPR007159">
    <property type="entry name" value="SpoVT-AbrB_dom"/>
</dbReference>
<reference evidence="2 3" key="1">
    <citation type="submission" date="2018-02" db="EMBL/GenBank/DDBJ databases">
        <title>Discovery of a pederin family compound in a non-symbiotic bloom-forming cyanobacterium.</title>
        <authorList>
            <person name="Kust A."/>
            <person name="Mares J."/>
            <person name="Jokela J."/>
            <person name="Urajova P."/>
            <person name="Hajek J."/>
            <person name="Saurav K."/>
            <person name="Voracova K."/>
            <person name="Fewer D.P."/>
            <person name="Haapaniemi E."/>
            <person name="Permi P."/>
            <person name="Rehakova K."/>
            <person name="Sivonen K."/>
            <person name="Hrouzek P."/>
        </authorList>
    </citation>
    <scope>NUCLEOTIDE SEQUENCE [LARGE SCALE GENOMIC DNA]</scope>
    <source>
        <strain evidence="2 3">CHARLIE-1</strain>
    </source>
</reference>
<sequence length="81" mass="8834">MAGAIITTKGQITLPQEIRDYLNLDTGSKVDFIIDENGIVKLIPLNVSIKNLSGILHKKGMMSATLEDMEQTISEGASDWT</sequence>
<dbReference type="EMBL" id="PGEM01000082">
    <property type="protein sequence ID" value="PPJ63059.1"/>
    <property type="molecule type" value="Genomic_DNA"/>
</dbReference>
<accession>A0A2S6CTK5</accession>
<gene>
    <name evidence="2" type="ORF">CUN59_12120</name>
</gene>
<keyword evidence="3" id="KW-1185">Reference proteome</keyword>
<organism evidence="2 3">
    <name type="scientific">Cuspidothrix issatschenkoi CHARLIE-1</name>
    <dbReference type="NCBI Taxonomy" id="2052836"/>
    <lineage>
        <taxon>Bacteria</taxon>
        <taxon>Bacillati</taxon>
        <taxon>Cyanobacteriota</taxon>
        <taxon>Cyanophyceae</taxon>
        <taxon>Nostocales</taxon>
        <taxon>Aphanizomenonaceae</taxon>
        <taxon>Cuspidothrix</taxon>
    </lineage>
</organism>